<proteinExistence type="inferred from homology"/>
<dbReference type="Proteomes" id="UP000815698">
    <property type="component" value="Chromosome"/>
</dbReference>
<feature type="transmembrane region" description="Helical" evidence="8">
    <location>
        <begin position="303"/>
        <end position="321"/>
    </location>
</feature>
<evidence type="ECO:0000256" key="5">
    <source>
        <dbReference type="ARBA" id="ARBA00022692"/>
    </source>
</evidence>
<feature type="transmembrane region" description="Helical" evidence="8">
    <location>
        <begin position="114"/>
        <end position="134"/>
    </location>
</feature>
<feature type="transmembrane region" description="Helical" evidence="8">
    <location>
        <begin position="146"/>
        <end position="163"/>
    </location>
</feature>
<dbReference type="EMBL" id="CP023482">
    <property type="protein sequence ID" value="ATH96951.1"/>
    <property type="molecule type" value="Genomic_DNA"/>
</dbReference>
<feature type="transmembrane region" description="Helical" evidence="8">
    <location>
        <begin position="275"/>
        <end position="297"/>
    </location>
</feature>
<evidence type="ECO:0000256" key="7">
    <source>
        <dbReference type="ARBA" id="ARBA00023136"/>
    </source>
</evidence>
<name>A0ABM6PNR5_9MICO</name>
<evidence type="ECO:0000256" key="8">
    <source>
        <dbReference type="SAM" id="Phobius"/>
    </source>
</evidence>
<keyword evidence="7 8" id="KW-0472">Membrane</keyword>
<accession>A0ABM6PNR5</accession>
<feature type="transmembrane region" description="Helical" evidence="8">
    <location>
        <begin position="90"/>
        <end position="108"/>
    </location>
</feature>
<keyword evidence="4" id="KW-1003">Cell membrane</keyword>
<protein>
    <submittedName>
        <fullName evidence="9">Iron ABC transporter permease</fullName>
    </submittedName>
</protein>
<comment type="subcellular location">
    <subcellularLocation>
        <location evidence="1">Cell membrane</location>
        <topology evidence="1">Multi-pass membrane protein</topology>
    </subcellularLocation>
</comment>
<gene>
    <name evidence="9" type="ORF">COP05_07525</name>
</gene>
<dbReference type="RefSeq" id="WP_096883177.1">
    <property type="nucleotide sequence ID" value="NZ_CP086002.1"/>
</dbReference>
<feature type="transmembrane region" description="Helical" evidence="8">
    <location>
        <begin position="238"/>
        <end position="263"/>
    </location>
</feature>
<dbReference type="SUPFAM" id="SSF81345">
    <property type="entry name" value="ABC transporter involved in vitamin B12 uptake, BtuC"/>
    <property type="match status" value="1"/>
</dbReference>
<keyword evidence="10" id="KW-1185">Reference proteome</keyword>
<reference evidence="9 10" key="1">
    <citation type="journal article" date="2016" name="Int. J. Syst. Evol. Microbiol.">
        <title>Dermabacter jinjuensis sp. nov., a novel species of the genus Dermabacter isolated from a clinical specimen.</title>
        <authorList>
            <person name="Park Y.K."/>
            <person name="Lee K.M."/>
            <person name="Lee W.K."/>
            <person name="Cho M.J."/>
            <person name="Lee H.S."/>
            <person name="Cho Y.G."/>
            <person name="Lee Y.C."/>
            <person name="Lee W.K."/>
            <person name="Seong W.K."/>
            <person name="Hwang K.J."/>
        </authorList>
    </citation>
    <scope>NUCLEOTIDE SEQUENCE [LARGE SCALE GENOMIC DNA]</scope>
    <source>
        <strain evidence="9 10">32T</strain>
    </source>
</reference>
<dbReference type="InterPro" id="IPR037294">
    <property type="entry name" value="ABC_BtuC-like"/>
</dbReference>
<evidence type="ECO:0000256" key="2">
    <source>
        <dbReference type="ARBA" id="ARBA00007935"/>
    </source>
</evidence>
<evidence type="ECO:0000256" key="4">
    <source>
        <dbReference type="ARBA" id="ARBA00022475"/>
    </source>
</evidence>
<comment type="similarity">
    <text evidence="2">Belongs to the binding-protein-dependent transport system permease family. FecCD subfamily.</text>
</comment>
<sequence>MLARRRTLVATALVAVVLGITCVLSLALGSKAIGLRDLAEAIHSGGDPHVREVLAARVPRTLCGLVAGAALASSGAAIQTVTRNPLGDPGVLGLTSGAAAGIVTVTSIPGLAGLQLVGGAFAGAAAATVAVMVLGSFGRGTDATRLVLAGAVTTAVAVAYSQAVSLRHKAAFDALRYWSAGSLAVGDFLDWWPVVVIAVAGAGLFALGRGLDAVALGDEVAAGLGHHPARVRALTLTAVALMTAAATAITGPIVFVGLAAPHLARRLARGSARTLIGLCCLIGPVLMLLADVIGRLVLRPAEVPVGVVTALLGAPLLLAVVRRSRGVL</sequence>
<dbReference type="PANTHER" id="PTHR30472:SF1">
    <property type="entry name" value="FE(3+) DICITRATE TRANSPORT SYSTEM PERMEASE PROTEIN FECC-RELATED"/>
    <property type="match status" value="1"/>
</dbReference>
<evidence type="ECO:0000313" key="10">
    <source>
        <dbReference type="Proteomes" id="UP000815698"/>
    </source>
</evidence>
<dbReference type="Pfam" id="PF01032">
    <property type="entry name" value="FecCD"/>
    <property type="match status" value="1"/>
</dbReference>
<feature type="transmembrane region" description="Helical" evidence="8">
    <location>
        <begin position="58"/>
        <end position="78"/>
    </location>
</feature>
<evidence type="ECO:0000256" key="6">
    <source>
        <dbReference type="ARBA" id="ARBA00022989"/>
    </source>
</evidence>
<keyword evidence="6 8" id="KW-1133">Transmembrane helix</keyword>
<evidence type="ECO:0000256" key="1">
    <source>
        <dbReference type="ARBA" id="ARBA00004651"/>
    </source>
</evidence>
<evidence type="ECO:0000256" key="3">
    <source>
        <dbReference type="ARBA" id="ARBA00022448"/>
    </source>
</evidence>
<dbReference type="CDD" id="cd06550">
    <property type="entry name" value="TM_ABC_iron-siderophores_like"/>
    <property type="match status" value="1"/>
</dbReference>
<evidence type="ECO:0000313" key="9">
    <source>
        <dbReference type="EMBL" id="ATH96951.1"/>
    </source>
</evidence>
<organism evidence="9 10">
    <name type="scientific">Dermabacter jinjuensis</name>
    <dbReference type="NCBI Taxonomy" id="1667168"/>
    <lineage>
        <taxon>Bacteria</taxon>
        <taxon>Bacillati</taxon>
        <taxon>Actinomycetota</taxon>
        <taxon>Actinomycetes</taxon>
        <taxon>Micrococcales</taxon>
        <taxon>Dermabacteraceae</taxon>
        <taxon>Dermabacter</taxon>
    </lineage>
</organism>
<dbReference type="InterPro" id="IPR000522">
    <property type="entry name" value="ABC_transptr_permease_BtuC"/>
</dbReference>
<dbReference type="Gene3D" id="1.10.3470.10">
    <property type="entry name" value="ABC transporter involved in vitamin B12 uptake, BtuC"/>
    <property type="match status" value="1"/>
</dbReference>
<keyword evidence="5 8" id="KW-0812">Transmembrane</keyword>
<dbReference type="PANTHER" id="PTHR30472">
    <property type="entry name" value="FERRIC ENTEROBACTIN TRANSPORT SYSTEM PERMEASE PROTEIN"/>
    <property type="match status" value="1"/>
</dbReference>
<keyword evidence="3" id="KW-0813">Transport</keyword>